<dbReference type="RefSeq" id="WP_244173420.1">
    <property type="nucleotide sequence ID" value="NZ_FCOI02000016.1"/>
</dbReference>
<name>A0A158BVA2_9BURK</name>
<sequence>MREAARHRPNDGHVTGAIAMYLNEQSRHAEAEAMYRLALSQAPNASSIAVDLAELELRRGAWRDGWPRFERRVSAHGENSVVTRMERAGPRWRGESLAGKRVVVYSELGLGDDIQFVRYFPRFAESVRRNSGEALLAVRSTLHPLIRRFAPDCVVLETHDFSTVDYTVRMMSMPFWIGLLPDQVDGRAYLDAAPERIGMWRRMLSAGGTNALHVGLVWAGSPTHRRDAQRSMPVDALKPLWRLPNIVFHPVAPGRDGDIAAMRAADARIAGLPEYREHFHDSAALVSALDVLVTVDSSPLHLAGALGKPVLAMIDRASHWCWGEGETQPWYDSVRLIRQREPGDWAPVVERVAAALSARLAGRAAPEDQQASAPVILG</sequence>
<dbReference type="SUPFAM" id="SSF53756">
    <property type="entry name" value="UDP-Glycosyltransferase/glycogen phosphorylase"/>
    <property type="match status" value="1"/>
</dbReference>
<dbReference type="InterPro" id="IPR002201">
    <property type="entry name" value="Glyco_trans_9"/>
</dbReference>
<proteinExistence type="predicted"/>
<dbReference type="Gene3D" id="3.40.50.2000">
    <property type="entry name" value="Glycogen Phosphorylase B"/>
    <property type="match status" value="1"/>
</dbReference>
<dbReference type="Proteomes" id="UP000054624">
    <property type="component" value="Unassembled WGS sequence"/>
</dbReference>
<protein>
    <submittedName>
        <fullName evidence="1">TPR domain-containing protein</fullName>
    </submittedName>
</protein>
<dbReference type="STRING" id="1777137.AWB76_04634"/>
<dbReference type="Pfam" id="PF01075">
    <property type="entry name" value="Glyco_transf_9"/>
    <property type="match status" value="1"/>
</dbReference>
<dbReference type="Gene3D" id="1.25.40.10">
    <property type="entry name" value="Tetratricopeptide repeat domain"/>
    <property type="match status" value="1"/>
</dbReference>
<keyword evidence="2" id="KW-1185">Reference proteome</keyword>
<reference evidence="2" key="1">
    <citation type="submission" date="2016-01" db="EMBL/GenBank/DDBJ databases">
        <authorList>
            <person name="Peeters Charlotte."/>
        </authorList>
    </citation>
    <scope>NUCLEOTIDE SEQUENCE [LARGE SCALE GENOMIC DNA]</scope>
</reference>
<dbReference type="InterPro" id="IPR011990">
    <property type="entry name" value="TPR-like_helical_dom_sf"/>
</dbReference>
<evidence type="ECO:0000313" key="1">
    <source>
        <dbReference type="EMBL" id="SAK73177.1"/>
    </source>
</evidence>
<dbReference type="AlphaFoldDB" id="A0A158BVA2"/>
<organism evidence="1 2">
    <name type="scientific">Caballeronia temeraria</name>
    <dbReference type="NCBI Taxonomy" id="1777137"/>
    <lineage>
        <taxon>Bacteria</taxon>
        <taxon>Pseudomonadati</taxon>
        <taxon>Pseudomonadota</taxon>
        <taxon>Betaproteobacteria</taxon>
        <taxon>Burkholderiales</taxon>
        <taxon>Burkholderiaceae</taxon>
        <taxon>Caballeronia</taxon>
    </lineage>
</organism>
<dbReference type="SUPFAM" id="SSF48452">
    <property type="entry name" value="TPR-like"/>
    <property type="match status" value="1"/>
</dbReference>
<evidence type="ECO:0000313" key="2">
    <source>
        <dbReference type="Proteomes" id="UP000054624"/>
    </source>
</evidence>
<accession>A0A158BVA2</accession>
<gene>
    <name evidence="1" type="ORF">AWB76_04634</name>
</gene>
<dbReference type="GO" id="GO:0016757">
    <property type="term" value="F:glycosyltransferase activity"/>
    <property type="evidence" value="ECO:0007669"/>
    <property type="project" value="InterPro"/>
</dbReference>
<dbReference type="EMBL" id="FCOI02000016">
    <property type="protein sequence ID" value="SAK73177.1"/>
    <property type="molecule type" value="Genomic_DNA"/>
</dbReference>